<gene>
    <name evidence="1" type="ORF">ARMGADRAFT_1060455</name>
</gene>
<dbReference type="InParanoid" id="A0A2H3EC75"/>
<protein>
    <submittedName>
        <fullName evidence="1">Uncharacterized protein</fullName>
    </submittedName>
</protein>
<keyword evidence="2" id="KW-1185">Reference proteome</keyword>
<name>A0A2H3EC75_ARMGA</name>
<organism evidence="1 2">
    <name type="scientific">Armillaria gallica</name>
    <name type="common">Bulbous honey fungus</name>
    <name type="synonym">Armillaria bulbosa</name>
    <dbReference type="NCBI Taxonomy" id="47427"/>
    <lineage>
        <taxon>Eukaryota</taxon>
        <taxon>Fungi</taxon>
        <taxon>Dikarya</taxon>
        <taxon>Basidiomycota</taxon>
        <taxon>Agaricomycotina</taxon>
        <taxon>Agaricomycetes</taxon>
        <taxon>Agaricomycetidae</taxon>
        <taxon>Agaricales</taxon>
        <taxon>Marasmiineae</taxon>
        <taxon>Physalacriaceae</taxon>
        <taxon>Armillaria</taxon>
    </lineage>
</organism>
<sequence>MLAGIFSAGYSAAAPPQIGYTRLRFDVQTFRKDWHLSNRVRSWVDIHAIGPSLPTELRMTFTYSPPDPNFLVEIRTMFVDHTLRGRAPLDRDTRRRLLEAEAWVNTNTMRPRHVWCLGCKERIDFYRDDFDVIEWQQHRDFCFGITDLMKKAVVKEIFWQNCQRELTQCAELSEE</sequence>
<dbReference type="OMA" id="TELRMTF"/>
<evidence type="ECO:0000313" key="1">
    <source>
        <dbReference type="EMBL" id="PBK97176.1"/>
    </source>
</evidence>
<evidence type="ECO:0000313" key="2">
    <source>
        <dbReference type="Proteomes" id="UP000217790"/>
    </source>
</evidence>
<dbReference type="EMBL" id="KZ293649">
    <property type="protein sequence ID" value="PBK97176.1"/>
    <property type="molecule type" value="Genomic_DNA"/>
</dbReference>
<proteinExistence type="predicted"/>
<dbReference type="OrthoDB" id="2817908at2759"/>
<accession>A0A2H3EC75</accession>
<dbReference type="Proteomes" id="UP000217790">
    <property type="component" value="Unassembled WGS sequence"/>
</dbReference>
<dbReference type="AlphaFoldDB" id="A0A2H3EC75"/>
<reference evidence="2" key="1">
    <citation type="journal article" date="2017" name="Nat. Ecol. Evol.">
        <title>Genome expansion and lineage-specific genetic innovations in the forest pathogenic fungi Armillaria.</title>
        <authorList>
            <person name="Sipos G."/>
            <person name="Prasanna A.N."/>
            <person name="Walter M.C."/>
            <person name="O'Connor E."/>
            <person name="Balint B."/>
            <person name="Krizsan K."/>
            <person name="Kiss B."/>
            <person name="Hess J."/>
            <person name="Varga T."/>
            <person name="Slot J."/>
            <person name="Riley R."/>
            <person name="Boka B."/>
            <person name="Rigling D."/>
            <person name="Barry K."/>
            <person name="Lee J."/>
            <person name="Mihaltcheva S."/>
            <person name="LaButti K."/>
            <person name="Lipzen A."/>
            <person name="Waldron R."/>
            <person name="Moloney N.M."/>
            <person name="Sperisen C."/>
            <person name="Kredics L."/>
            <person name="Vagvoelgyi C."/>
            <person name="Patrignani A."/>
            <person name="Fitzpatrick D."/>
            <person name="Nagy I."/>
            <person name="Doyle S."/>
            <person name="Anderson J.B."/>
            <person name="Grigoriev I.V."/>
            <person name="Gueldener U."/>
            <person name="Muensterkoetter M."/>
            <person name="Nagy L.G."/>
        </authorList>
    </citation>
    <scope>NUCLEOTIDE SEQUENCE [LARGE SCALE GENOMIC DNA]</scope>
    <source>
        <strain evidence="2">Ar21-2</strain>
    </source>
</reference>